<dbReference type="OrthoDB" id="9766487at2"/>
<feature type="domain" description="Oligopeptidase F N-terminal" evidence="8">
    <location>
        <begin position="116"/>
        <end position="184"/>
    </location>
</feature>
<dbReference type="InterPro" id="IPR004438">
    <property type="entry name" value="Peptidase_M3B"/>
</dbReference>
<dbReference type="Proteomes" id="UP000011991">
    <property type="component" value="Unassembled WGS sequence"/>
</dbReference>
<dbReference type="GO" id="GO:0006508">
    <property type="term" value="P:proteolysis"/>
    <property type="evidence" value="ECO:0007669"/>
    <property type="project" value="UniProtKB-KW"/>
</dbReference>
<dbReference type="Gene3D" id="1.20.140.70">
    <property type="entry name" value="Oligopeptidase f, N-terminal domain"/>
    <property type="match status" value="1"/>
</dbReference>
<evidence type="ECO:0000256" key="2">
    <source>
        <dbReference type="ARBA" id="ARBA00022723"/>
    </source>
</evidence>
<dbReference type="InterPro" id="IPR042088">
    <property type="entry name" value="OligoPept_F_C"/>
</dbReference>
<gene>
    <name evidence="9" type="ORF">RMSM_00384</name>
</gene>
<dbReference type="EMBL" id="ANOG01000055">
    <property type="protein sequence ID" value="EMI22691.1"/>
    <property type="molecule type" value="Genomic_DNA"/>
</dbReference>
<feature type="domain" description="Peptidase M3A/M3B catalytic" evidence="7">
    <location>
        <begin position="205"/>
        <end position="585"/>
    </location>
</feature>
<dbReference type="NCBIfam" id="TIGR00181">
    <property type="entry name" value="pepF"/>
    <property type="match status" value="1"/>
</dbReference>
<name>M5RU08_9BACT</name>
<organism evidence="9 10">
    <name type="scientific">Rhodopirellula maiorica SM1</name>
    <dbReference type="NCBI Taxonomy" id="1265738"/>
    <lineage>
        <taxon>Bacteria</taxon>
        <taxon>Pseudomonadati</taxon>
        <taxon>Planctomycetota</taxon>
        <taxon>Planctomycetia</taxon>
        <taxon>Pirellulales</taxon>
        <taxon>Pirellulaceae</taxon>
        <taxon>Novipirellula</taxon>
    </lineage>
</organism>
<evidence type="ECO:0000256" key="6">
    <source>
        <dbReference type="RuleBase" id="RU368091"/>
    </source>
</evidence>
<dbReference type="GO" id="GO:0006518">
    <property type="term" value="P:peptide metabolic process"/>
    <property type="evidence" value="ECO:0007669"/>
    <property type="project" value="TreeGrafter"/>
</dbReference>
<dbReference type="GO" id="GO:0046872">
    <property type="term" value="F:metal ion binding"/>
    <property type="evidence" value="ECO:0007669"/>
    <property type="project" value="UniProtKB-UniRule"/>
</dbReference>
<dbReference type="PATRIC" id="fig|1265738.3.peg.387"/>
<keyword evidence="5 6" id="KW-0482">Metalloprotease</keyword>
<keyword evidence="1 6" id="KW-0645">Protease</keyword>
<dbReference type="PANTHER" id="PTHR11804:SF84">
    <property type="entry name" value="SACCHAROLYSIN"/>
    <property type="match status" value="1"/>
</dbReference>
<dbReference type="Pfam" id="PF08439">
    <property type="entry name" value="Peptidase_M3_N"/>
    <property type="match status" value="1"/>
</dbReference>
<dbReference type="InterPro" id="IPR001567">
    <property type="entry name" value="Pept_M3A_M3B_dom"/>
</dbReference>
<evidence type="ECO:0000256" key="5">
    <source>
        <dbReference type="ARBA" id="ARBA00023049"/>
    </source>
</evidence>
<dbReference type="Pfam" id="PF01432">
    <property type="entry name" value="Peptidase_M3"/>
    <property type="match status" value="1"/>
</dbReference>
<dbReference type="Gene3D" id="1.10.1370.20">
    <property type="entry name" value="Oligoendopeptidase f, C-terminal domain"/>
    <property type="match status" value="1"/>
</dbReference>
<reference evidence="9 10" key="1">
    <citation type="journal article" date="2013" name="Mar. Genomics">
        <title>Expression of sulfatases in Rhodopirellula baltica and the diversity of sulfatases in the genus Rhodopirellula.</title>
        <authorList>
            <person name="Wegner C.E."/>
            <person name="Richter-Heitmann T."/>
            <person name="Klindworth A."/>
            <person name="Klockow C."/>
            <person name="Richter M."/>
            <person name="Achstetter T."/>
            <person name="Glockner F.O."/>
            <person name="Harder J."/>
        </authorList>
    </citation>
    <scope>NUCLEOTIDE SEQUENCE [LARGE SCALE GENOMIC DNA]</scope>
    <source>
        <strain evidence="9 10">SM1</strain>
    </source>
</reference>
<keyword evidence="3 6" id="KW-0378">Hydrolase</keyword>
<dbReference type="GO" id="GO:0004222">
    <property type="term" value="F:metalloendopeptidase activity"/>
    <property type="evidence" value="ECO:0007669"/>
    <property type="project" value="UniProtKB-UniRule"/>
</dbReference>
<dbReference type="SUPFAM" id="SSF55486">
    <property type="entry name" value="Metalloproteases ('zincins'), catalytic domain"/>
    <property type="match status" value="1"/>
</dbReference>
<evidence type="ECO:0000259" key="7">
    <source>
        <dbReference type="Pfam" id="PF01432"/>
    </source>
</evidence>
<evidence type="ECO:0000256" key="1">
    <source>
        <dbReference type="ARBA" id="ARBA00022670"/>
    </source>
</evidence>
<sequence>MTTATLPARDQVNPSDCWDLSSLCQDDASWEAEYKKLDDQIATYETYRGRLGESADVLAEALTFDSQFDRLAERVGTYAFLRTTEDQGNSDSQAMKLRFQNLAVRAGQAASFMRPELLSIDETRMSELAADEKLAPFRLQLERLLRYRPHTLTDNEERLLAMQGEMASAAGNAFRQLNDADLRFGEIEDHEGRKVELSHATFGQMLISPDRKVRRKAFHQYYEQFSSHENTLAATLGGSIQRDVYYARAKNYDSSLQAALFPDNVPVDVYDNLIGAVRESLPNVHHYLDVRRRKMGIDQIHHYDTYVPILSGVKKHHTWDQAVNVILESLAPLGSEYVGVLEAGLRGRWSDRYPNRGKQSGAFSCGTFDGDPYILMNFKEEVLNDVFTLTHEAGHSMHSWYSARSQPFEYYNYTIFVAEVASTFNEQLLTDYLLKNAADDNERAYLINNELDGIRATVVRQTMFAEFEKITHEMAEAGKPLTVATFREIYRELLVAYFGPDFVIDEELERECFRIPHFYRAFYVYKYATGLSAAVALSRRVLEGGKQELDDYLRFLSGGCSKDPLDLLRDAGVDMTQPEPVATTLERFRTLTEELDQLI</sequence>
<dbReference type="InterPro" id="IPR013647">
    <property type="entry name" value="OligopepF_N_dom"/>
</dbReference>
<evidence type="ECO:0000313" key="9">
    <source>
        <dbReference type="EMBL" id="EMI22691.1"/>
    </source>
</evidence>
<dbReference type="AlphaFoldDB" id="M5RU08"/>
<protein>
    <recommendedName>
        <fullName evidence="6">Oligopeptidase F</fullName>
        <ecNumber evidence="6">3.4.24.-</ecNumber>
    </recommendedName>
</protein>
<dbReference type="PANTHER" id="PTHR11804">
    <property type="entry name" value="PROTEASE M3 THIMET OLIGOPEPTIDASE-RELATED"/>
    <property type="match status" value="1"/>
</dbReference>
<comment type="similarity">
    <text evidence="6">Belongs to the peptidase M3B family.</text>
</comment>
<dbReference type="RefSeq" id="WP_008690663.1">
    <property type="nucleotide sequence ID" value="NZ_ANOG01000055.1"/>
</dbReference>
<keyword evidence="10" id="KW-1185">Reference proteome</keyword>
<evidence type="ECO:0000313" key="10">
    <source>
        <dbReference type="Proteomes" id="UP000011991"/>
    </source>
</evidence>
<evidence type="ECO:0000256" key="3">
    <source>
        <dbReference type="ARBA" id="ARBA00022801"/>
    </source>
</evidence>
<evidence type="ECO:0000259" key="8">
    <source>
        <dbReference type="Pfam" id="PF08439"/>
    </source>
</evidence>
<keyword evidence="4 6" id="KW-0862">Zinc</keyword>
<dbReference type="EC" id="3.4.24.-" evidence="6"/>
<comment type="cofactor">
    <cofactor evidence="6">
        <name>Zn(2+)</name>
        <dbReference type="ChEBI" id="CHEBI:29105"/>
    </cofactor>
    <text evidence="6">Binds 1 zinc ion.</text>
</comment>
<proteinExistence type="inferred from homology"/>
<evidence type="ECO:0000256" key="4">
    <source>
        <dbReference type="ARBA" id="ARBA00022833"/>
    </source>
</evidence>
<dbReference type="InterPro" id="IPR045090">
    <property type="entry name" value="Pept_M3A_M3B"/>
</dbReference>
<comment type="function">
    <text evidence="6">Has oligopeptidase activity and degrades a variety of small bioactive peptides.</text>
</comment>
<dbReference type="CDD" id="cd09608">
    <property type="entry name" value="M3B_PepF"/>
    <property type="match status" value="1"/>
</dbReference>
<comment type="caution">
    <text evidence="9">The sequence shown here is derived from an EMBL/GenBank/DDBJ whole genome shotgun (WGS) entry which is preliminary data.</text>
</comment>
<keyword evidence="2 6" id="KW-0479">Metal-binding</keyword>
<dbReference type="Gene3D" id="1.10.287.830">
    <property type="entry name" value="putative peptidase helix hairpin domain like"/>
    <property type="match status" value="1"/>
</dbReference>
<accession>M5RU08</accession>